<dbReference type="Gene3D" id="3.40.50.720">
    <property type="entry name" value="NAD(P)-binding Rossmann-like Domain"/>
    <property type="match status" value="1"/>
</dbReference>
<dbReference type="SUPFAM" id="SSF51735">
    <property type="entry name" value="NAD(P)-binding Rossmann-fold domains"/>
    <property type="match status" value="1"/>
</dbReference>
<sequence length="329" mass="34865">MEHNKTIHAIRIHKHGGPEVLTWDELTVGAPGPGEVQIEHKAIGLNFIEIYQRDGLYAMPLPTSLGSEAAGVVLAVGDGVKHLAVGNRVAYASGPAGAYSTARNMPANHVVKLPDHVSFELAASIMLKGLTAQYLLRRIRPVQKGETVLFHAAAGGVGQIACQWANYLGVRVIGTVSTDEKATIARAHGCAEVIVTSRENVVERVKALTDGKGVPVVYDSVGKATFTDSLDCLKPRGLMVSFGNASGAVDPVPLTMLAQRGSLMLTRPTLASFTADRAELEESAAELFEMVGSGKIKININQRFALKDAAQAQTKLAARQTTGSTVLIP</sequence>
<dbReference type="InterPro" id="IPR020843">
    <property type="entry name" value="ER"/>
</dbReference>
<dbReference type="Pfam" id="PF08240">
    <property type="entry name" value="ADH_N"/>
    <property type="match status" value="1"/>
</dbReference>
<dbReference type="Gene3D" id="3.90.180.10">
    <property type="entry name" value="Medium-chain alcohol dehydrogenases, catalytic domain"/>
    <property type="match status" value="1"/>
</dbReference>
<evidence type="ECO:0000256" key="2">
    <source>
        <dbReference type="ARBA" id="ARBA00023002"/>
    </source>
</evidence>
<dbReference type="PANTHER" id="PTHR48106:SF13">
    <property type="entry name" value="QUINONE OXIDOREDUCTASE-RELATED"/>
    <property type="match status" value="1"/>
</dbReference>
<evidence type="ECO:0000259" key="3">
    <source>
        <dbReference type="SMART" id="SM00829"/>
    </source>
</evidence>
<dbReference type="InterPro" id="IPR011032">
    <property type="entry name" value="GroES-like_sf"/>
</dbReference>
<keyword evidence="1" id="KW-0521">NADP</keyword>
<gene>
    <name evidence="4" type="primary">qor</name>
    <name evidence="4" type="ORF">GCM10007875_12680</name>
</gene>
<comment type="caution">
    <text evidence="4">The sequence shown here is derived from an EMBL/GenBank/DDBJ whole genome shotgun (WGS) entry which is preliminary data.</text>
</comment>
<evidence type="ECO:0000313" key="4">
    <source>
        <dbReference type="EMBL" id="GLR26180.1"/>
    </source>
</evidence>
<dbReference type="InterPro" id="IPR013149">
    <property type="entry name" value="ADH-like_C"/>
</dbReference>
<dbReference type="CDD" id="cd05286">
    <property type="entry name" value="QOR2"/>
    <property type="match status" value="1"/>
</dbReference>
<reference evidence="5" key="1">
    <citation type="journal article" date="2019" name="Int. J. Syst. Evol. Microbiol.">
        <title>The Global Catalogue of Microorganisms (GCM) 10K type strain sequencing project: providing services to taxonomists for standard genome sequencing and annotation.</title>
        <authorList>
            <consortium name="The Broad Institute Genomics Platform"/>
            <consortium name="The Broad Institute Genome Sequencing Center for Infectious Disease"/>
            <person name="Wu L."/>
            <person name="Ma J."/>
        </authorList>
    </citation>
    <scope>NUCLEOTIDE SEQUENCE [LARGE SCALE GENOMIC DNA]</scope>
    <source>
        <strain evidence="5">NBRC 105857</strain>
    </source>
</reference>
<organism evidence="4 5">
    <name type="scientific">Limnobacter litoralis</name>
    <dbReference type="NCBI Taxonomy" id="481366"/>
    <lineage>
        <taxon>Bacteria</taxon>
        <taxon>Pseudomonadati</taxon>
        <taxon>Pseudomonadota</taxon>
        <taxon>Betaproteobacteria</taxon>
        <taxon>Burkholderiales</taxon>
        <taxon>Burkholderiaceae</taxon>
        <taxon>Limnobacter</taxon>
    </lineage>
</organism>
<keyword evidence="2" id="KW-0560">Oxidoreductase</keyword>
<name>A0ABQ5YNJ9_9BURK</name>
<dbReference type="EMBL" id="BSOJ01000012">
    <property type="protein sequence ID" value="GLR26180.1"/>
    <property type="molecule type" value="Genomic_DNA"/>
</dbReference>
<protein>
    <submittedName>
        <fullName evidence="4">Quinone oxidoreductase</fullName>
    </submittedName>
</protein>
<dbReference type="InterPro" id="IPR036291">
    <property type="entry name" value="NAD(P)-bd_dom_sf"/>
</dbReference>
<evidence type="ECO:0000313" key="5">
    <source>
        <dbReference type="Proteomes" id="UP001156664"/>
    </source>
</evidence>
<dbReference type="Proteomes" id="UP001156664">
    <property type="component" value="Unassembled WGS sequence"/>
</dbReference>
<dbReference type="RefSeq" id="WP_284280666.1">
    <property type="nucleotide sequence ID" value="NZ_BSOJ01000012.1"/>
</dbReference>
<dbReference type="InterPro" id="IPR047618">
    <property type="entry name" value="QOR-like"/>
</dbReference>
<dbReference type="SUPFAM" id="SSF50129">
    <property type="entry name" value="GroES-like"/>
    <property type="match status" value="1"/>
</dbReference>
<dbReference type="InterPro" id="IPR013154">
    <property type="entry name" value="ADH-like_N"/>
</dbReference>
<dbReference type="PANTHER" id="PTHR48106">
    <property type="entry name" value="QUINONE OXIDOREDUCTASE PIG3-RELATED"/>
    <property type="match status" value="1"/>
</dbReference>
<proteinExistence type="predicted"/>
<accession>A0ABQ5YNJ9</accession>
<evidence type="ECO:0000256" key="1">
    <source>
        <dbReference type="ARBA" id="ARBA00022857"/>
    </source>
</evidence>
<feature type="domain" description="Enoyl reductase (ER)" evidence="3">
    <location>
        <begin position="16"/>
        <end position="327"/>
    </location>
</feature>
<keyword evidence="5" id="KW-1185">Reference proteome</keyword>
<dbReference type="Pfam" id="PF00107">
    <property type="entry name" value="ADH_zinc_N"/>
    <property type="match status" value="1"/>
</dbReference>
<dbReference type="SMART" id="SM00829">
    <property type="entry name" value="PKS_ER"/>
    <property type="match status" value="1"/>
</dbReference>
<dbReference type="NCBIfam" id="NF008024">
    <property type="entry name" value="PRK10754.1"/>
    <property type="match status" value="1"/>
</dbReference>